<dbReference type="InterPro" id="IPR032708">
    <property type="entry name" value="McjB_C"/>
</dbReference>
<reference evidence="2 3" key="1">
    <citation type="submission" date="2018-09" db="EMBL/GenBank/DDBJ databases">
        <title>Cohnella cavernae sp. nov., isolated from a karst cave.</title>
        <authorList>
            <person name="Zhu H."/>
        </authorList>
    </citation>
    <scope>NUCLEOTIDE SEQUENCE [LARGE SCALE GENOMIC DNA]</scope>
    <source>
        <strain evidence="2 3">K2E09-144</strain>
    </source>
</reference>
<proteinExistence type="predicted"/>
<protein>
    <submittedName>
        <fullName evidence="2">Lasso peptide biosynthesis B2 protein</fullName>
    </submittedName>
</protein>
<sequence>MRARSGGIRGADGKSGNYCCRAMRRVWRSLHHKQVALEALCLMATARFCMLFIPFRRLAPHLGTIHTDTLMDPRSQGNPQLIEIKRTVHRIGKKTWWKSECFVRASAIAWMLRRRGRGYTIYLGVAKDEAQQLIAHAWIRSGAQWMSGAGQRDRYTVVATFSAQPRRKDTP</sequence>
<dbReference type="InterPro" id="IPR053521">
    <property type="entry name" value="McjB-like"/>
</dbReference>
<name>A0A398CGB9_9BACL</name>
<dbReference type="Pfam" id="PF13471">
    <property type="entry name" value="Transglut_core3"/>
    <property type="match status" value="1"/>
</dbReference>
<evidence type="ECO:0000313" key="3">
    <source>
        <dbReference type="Proteomes" id="UP000266340"/>
    </source>
</evidence>
<dbReference type="NCBIfam" id="NF033537">
    <property type="entry name" value="lasso_biosyn_B2"/>
    <property type="match status" value="1"/>
</dbReference>
<organism evidence="2 3">
    <name type="scientific">Cohnella faecalis</name>
    <dbReference type="NCBI Taxonomy" id="2315694"/>
    <lineage>
        <taxon>Bacteria</taxon>
        <taxon>Bacillati</taxon>
        <taxon>Bacillota</taxon>
        <taxon>Bacilli</taxon>
        <taxon>Bacillales</taxon>
        <taxon>Paenibacillaceae</taxon>
        <taxon>Cohnella</taxon>
    </lineage>
</organism>
<dbReference type="AlphaFoldDB" id="A0A398CGB9"/>
<dbReference type="EMBL" id="QXJM01000039">
    <property type="protein sequence ID" value="RIE01773.1"/>
    <property type="molecule type" value="Genomic_DNA"/>
</dbReference>
<dbReference type="Proteomes" id="UP000266340">
    <property type="component" value="Unassembled WGS sequence"/>
</dbReference>
<evidence type="ECO:0000313" key="2">
    <source>
        <dbReference type="EMBL" id="RIE01773.1"/>
    </source>
</evidence>
<evidence type="ECO:0000259" key="1">
    <source>
        <dbReference type="Pfam" id="PF13471"/>
    </source>
</evidence>
<keyword evidence="3" id="KW-1185">Reference proteome</keyword>
<feature type="domain" description="Microcin J25-processing protein McjB C-terminal" evidence="1">
    <location>
        <begin position="50"/>
        <end position="159"/>
    </location>
</feature>
<accession>A0A398CGB9</accession>
<comment type="caution">
    <text evidence="2">The sequence shown here is derived from an EMBL/GenBank/DDBJ whole genome shotgun (WGS) entry which is preliminary data.</text>
</comment>
<gene>
    <name evidence="2" type="ORF">D3H35_13300</name>
</gene>